<evidence type="ECO:0000256" key="9">
    <source>
        <dbReference type="ARBA" id="ARBA00022679"/>
    </source>
</evidence>
<evidence type="ECO:0000256" key="16">
    <source>
        <dbReference type="ARBA" id="ARBA00032853"/>
    </source>
</evidence>
<dbReference type="GO" id="GO:0008818">
    <property type="term" value="F:cobalamin 5'-phosphate synthase activity"/>
    <property type="evidence" value="ECO:0007669"/>
    <property type="project" value="UniProtKB-UniRule"/>
</dbReference>
<dbReference type="PANTHER" id="PTHR34148">
    <property type="entry name" value="ADENOSYLCOBINAMIDE-GDP RIBAZOLETRANSFERASE"/>
    <property type="match status" value="1"/>
</dbReference>
<keyword evidence="8 19" id="KW-0169">Cobalamin biosynthesis</keyword>
<dbReference type="NCBIfam" id="TIGR00317">
    <property type="entry name" value="cobS"/>
    <property type="match status" value="1"/>
</dbReference>
<evidence type="ECO:0000256" key="7">
    <source>
        <dbReference type="ARBA" id="ARBA00022475"/>
    </source>
</evidence>
<evidence type="ECO:0000256" key="3">
    <source>
        <dbReference type="ARBA" id="ARBA00004663"/>
    </source>
</evidence>
<feature type="transmembrane region" description="Helical" evidence="19">
    <location>
        <begin position="65"/>
        <end position="82"/>
    </location>
</feature>
<dbReference type="EMBL" id="FWZT01000012">
    <property type="protein sequence ID" value="SMF40314.1"/>
    <property type="molecule type" value="Genomic_DNA"/>
</dbReference>
<evidence type="ECO:0000256" key="4">
    <source>
        <dbReference type="ARBA" id="ARBA00010561"/>
    </source>
</evidence>
<comment type="cofactor">
    <cofactor evidence="1 19">
        <name>Mg(2+)</name>
        <dbReference type="ChEBI" id="CHEBI:18420"/>
    </cofactor>
</comment>
<dbReference type="Proteomes" id="UP000192907">
    <property type="component" value="Unassembled WGS sequence"/>
</dbReference>
<keyword evidence="12 19" id="KW-1133">Transmembrane helix</keyword>
<proteinExistence type="inferred from homology"/>
<evidence type="ECO:0000256" key="8">
    <source>
        <dbReference type="ARBA" id="ARBA00022573"/>
    </source>
</evidence>
<evidence type="ECO:0000256" key="11">
    <source>
        <dbReference type="ARBA" id="ARBA00022842"/>
    </source>
</evidence>
<dbReference type="Pfam" id="PF02654">
    <property type="entry name" value="CobS"/>
    <property type="match status" value="1"/>
</dbReference>
<keyword evidence="10 19" id="KW-0812">Transmembrane</keyword>
<dbReference type="OrthoDB" id="9794626at2"/>
<dbReference type="PANTHER" id="PTHR34148:SF1">
    <property type="entry name" value="ADENOSYLCOBINAMIDE-GDP RIBAZOLETRANSFERASE"/>
    <property type="match status" value="1"/>
</dbReference>
<evidence type="ECO:0000313" key="21">
    <source>
        <dbReference type="Proteomes" id="UP000192907"/>
    </source>
</evidence>
<evidence type="ECO:0000256" key="1">
    <source>
        <dbReference type="ARBA" id="ARBA00001946"/>
    </source>
</evidence>
<dbReference type="STRING" id="1513793.SAMN06296036_11272"/>
<comment type="catalytic activity">
    <reaction evidence="17 19">
        <text>alpha-ribazole + adenosylcob(III)inamide-GDP = adenosylcob(III)alamin + GMP + H(+)</text>
        <dbReference type="Rhea" id="RHEA:16049"/>
        <dbReference type="ChEBI" id="CHEBI:10329"/>
        <dbReference type="ChEBI" id="CHEBI:15378"/>
        <dbReference type="ChEBI" id="CHEBI:18408"/>
        <dbReference type="ChEBI" id="CHEBI:58115"/>
        <dbReference type="ChEBI" id="CHEBI:60487"/>
        <dbReference type="EC" id="2.7.8.26"/>
    </reaction>
</comment>
<comment type="function">
    <text evidence="14 19">Joins adenosylcobinamide-GDP and alpha-ribazole to generate adenosylcobalamin (Ado-cobalamin). Also synthesizes adenosylcobalamin 5'-phosphate from adenosylcobinamide-GDP and alpha-ribazole 5'-phosphate.</text>
</comment>
<evidence type="ECO:0000256" key="19">
    <source>
        <dbReference type="HAMAP-Rule" id="MF_00719"/>
    </source>
</evidence>
<keyword evidence="13 19" id="KW-0472">Membrane</keyword>
<dbReference type="GO" id="GO:0051073">
    <property type="term" value="F:adenosylcobinamide-GDP ribazoletransferase activity"/>
    <property type="evidence" value="ECO:0007669"/>
    <property type="project" value="UniProtKB-UniRule"/>
</dbReference>
<dbReference type="GO" id="GO:0009236">
    <property type="term" value="P:cobalamin biosynthetic process"/>
    <property type="evidence" value="ECO:0007669"/>
    <property type="project" value="UniProtKB-UniRule"/>
</dbReference>
<gene>
    <name evidence="19" type="primary">cobS</name>
    <name evidence="20" type="ORF">SAMN06296036_11272</name>
</gene>
<evidence type="ECO:0000256" key="13">
    <source>
        <dbReference type="ARBA" id="ARBA00023136"/>
    </source>
</evidence>
<evidence type="ECO:0000313" key="20">
    <source>
        <dbReference type="EMBL" id="SMF40314.1"/>
    </source>
</evidence>
<comment type="catalytic activity">
    <reaction evidence="18 19">
        <text>alpha-ribazole 5'-phosphate + adenosylcob(III)inamide-GDP = adenosylcob(III)alamin 5'-phosphate + GMP + H(+)</text>
        <dbReference type="Rhea" id="RHEA:23560"/>
        <dbReference type="ChEBI" id="CHEBI:15378"/>
        <dbReference type="ChEBI" id="CHEBI:57918"/>
        <dbReference type="ChEBI" id="CHEBI:58115"/>
        <dbReference type="ChEBI" id="CHEBI:60487"/>
        <dbReference type="ChEBI" id="CHEBI:60493"/>
        <dbReference type="EC" id="2.7.8.26"/>
    </reaction>
</comment>
<evidence type="ECO:0000256" key="15">
    <source>
        <dbReference type="ARBA" id="ARBA00032605"/>
    </source>
</evidence>
<comment type="pathway">
    <text evidence="3 19">Cofactor biosynthesis; adenosylcobalamin biosynthesis; adenosylcobalamin from cob(II)yrinate a,c-diamide: step 7/7.</text>
</comment>
<dbReference type="GO" id="GO:0005886">
    <property type="term" value="C:plasma membrane"/>
    <property type="evidence" value="ECO:0007669"/>
    <property type="project" value="UniProtKB-SubCell"/>
</dbReference>
<evidence type="ECO:0000256" key="10">
    <source>
        <dbReference type="ARBA" id="ARBA00022692"/>
    </source>
</evidence>
<dbReference type="RefSeq" id="WP_132320418.1">
    <property type="nucleotide sequence ID" value="NZ_FWZT01000012.1"/>
</dbReference>
<comment type="subcellular location">
    <subcellularLocation>
        <location evidence="2 19">Cell membrane</location>
        <topology evidence="2 19">Multi-pass membrane protein</topology>
    </subcellularLocation>
</comment>
<evidence type="ECO:0000256" key="6">
    <source>
        <dbReference type="ARBA" id="ARBA00015850"/>
    </source>
</evidence>
<dbReference type="AlphaFoldDB" id="A0A1Y6C1A6"/>
<dbReference type="EC" id="2.7.8.26" evidence="5 19"/>
<feature type="transmembrane region" description="Helical" evidence="19">
    <location>
        <begin position="193"/>
        <end position="214"/>
    </location>
</feature>
<dbReference type="HAMAP" id="MF_00719">
    <property type="entry name" value="CobS"/>
    <property type="match status" value="1"/>
</dbReference>
<evidence type="ECO:0000256" key="12">
    <source>
        <dbReference type="ARBA" id="ARBA00022989"/>
    </source>
</evidence>
<evidence type="ECO:0000256" key="18">
    <source>
        <dbReference type="ARBA" id="ARBA00049504"/>
    </source>
</evidence>
<organism evidence="20 21">
    <name type="scientific">Pseudobacteriovorax antillogorgiicola</name>
    <dbReference type="NCBI Taxonomy" id="1513793"/>
    <lineage>
        <taxon>Bacteria</taxon>
        <taxon>Pseudomonadati</taxon>
        <taxon>Bdellovibrionota</taxon>
        <taxon>Oligoflexia</taxon>
        <taxon>Oligoflexales</taxon>
        <taxon>Pseudobacteriovoracaceae</taxon>
        <taxon>Pseudobacteriovorax</taxon>
    </lineage>
</organism>
<sequence length="257" mass="28359">MKFGQNSRWLLVSLSFFTRIPIDLSELQKEDLERSLRYFPLVGLILGAILALSYTAMIQIWSRDIAIILTLILSLALTGGLHEDGLADSADGLFGAFEKEKVLAIMKDSRLGSYGALSLIASFILKYLCLKEMADPLVPWAFVIAHPLSRLAACTLTWYLPYARSTPSYAKNLLSHSQKQDRWFQGVAGTTPLILLPFTQIAALLTLGLGLILVTKMWLSKRIGGYTGDCLGATQQCAEITIFLFLCSNLTGWSGVF</sequence>
<dbReference type="InterPro" id="IPR003805">
    <property type="entry name" value="CobS"/>
</dbReference>
<keyword evidence="21" id="KW-1185">Reference proteome</keyword>
<feature type="transmembrane region" description="Helical" evidence="19">
    <location>
        <begin position="37"/>
        <end position="58"/>
    </location>
</feature>
<evidence type="ECO:0000256" key="14">
    <source>
        <dbReference type="ARBA" id="ARBA00025228"/>
    </source>
</evidence>
<keyword evidence="11 19" id="KW-0460">Magnesium</keyword>
<dbReference type="UniPathway" id="UPA00148">
    <property type="reaction ID" value="UER00238"/>
</dbReference>
<feature type="transmembrane region" description="Helical" evidence="19">
    <location>
        <begin position="111"/>
        <end position="130"/>
    </location>
</feature>
<reference evidence="21" key="1">
    <citation type="submission" date="2017-04" db="EMBL/GenBank/DDBJ databases">
        <authorList>
            <person name="Varghese N."/>
            <person name="Submissions S."/>
        </authorList>
    </citation>
    <scope>NUCLEOTIDE SEQUENCE [LARGE SCALE GENOMIC DNA]</scope>
    <source>
        <strain evidence="21">RKEM611</strain>
    </source>
</reference>
<name>A0A1Y6C1A6_9BACT</name>
<feature type="transmembrane region" description="Helical" evidence="19">
    <location>
        <begin position="137"/>
        <end position="160"/>
    </location>
</feature>
<evidence type="ECO:0000256" key="17">
    <source>
        <dbReference type="ARBA" id="ARBA00048623"/>
    </source>
</evidence>
<evidence type="ECO:0000256" key="5">
    <source>
        <dbReference type="ARBA" id="ARBA00013200"/>
    </source>
</evidence>
<evidence type="ECO:0000256" key="2">
    <source>
        <dbReference type="ARBA" id="ARBA00004651"/>
    </source>
</evidence>
<protein>
    <recommendedName>
        <fullName evidence="6 19">Adenosylcobinamide-GDP ribazoletransferase</fullName>
        <ecNumber evidence="5 19">2.7.8.26</ecNumber>
    </recommendedName>
    <alternativeName>
        <fullName evidence="16 19">Cobalamin synthase</fullName>
    </alternativeName>
    <alternativeName>
        <fullName evidence="15 19">Cobalamin-5'-phosphate synthase</fullName>
    </alternativeName>
</protein>
<keyword evidence="7 19" id="KW-1003">Cell membrane</keyword>
<accession>A0A1Y6C1A6</accession>
<keyword evidence="9 19" id="KW-0808">Transferase</keyword>
<comment type="similarity">
    <text evidence="4 19">Belongs to the CobS family.</text>
</comment>